<gene>
    <name evidence="2" type="ORF">RBB81_10440</name>
</gene>
<sequence>MKPSSSLPQFQATQPQVGSYSRSVEPPRLPEILLDWMDADWKTQQDPRPAPQRDAELEGEIKAEQFEDLPERVAAYTGWLPGFKAWSTADRSARAALKLFEKLYEVHGILQRENELWELAVGDGFLFHAPAQVEHPLLIHALQLDFDPKVPAFTVTTALKSSEIYVALLTILGLDGRHLNALQEELEGGAYSPLGAEETTAFLKGLVQRFGNGVFCESKATAPTDSPTLFRKPVLFLRRPTPASAGRSPPLPKRLTQEYSRPRPFSRLLVRLVPVLMRCLQPPPSEGATWANTPKTRILLRMRRKDWAGTTAMYCSARNRMRNNLRSPTG</sequence>
<dbReference type="RefSeq" id="WP_353073650.1">
    <property type="nucleotide sequence ID" value="NZ_CP132938.1"/>
</dbReference>
<feature type="compositionally biased region" description="Polar residues" evidence="1">
    <location>
        <begin position="1"/>
        <end position="22"/>
    </location>
</feature>
<dbReference type="EMBL" id="CP132938">
    <property type="protein sequence ID" value="XCB24320.1"/>
    <property type="molecule type" value="Genomic_DNA"/>
</dbReference>
<proteinExistence type="predicted"/>
<name>A0AAU7Z711_9BACT</name>
<reference evidence="2" key="2">
    <citation type="journal article" date="2024" name="Environ. Microbiol.">
        <title>Genome analysis and description of Tunturibacter gen. nov. expands the diversity of Terriglobia in tundra soils.</title>
        <authorList>
            <person name="Messyasz A."/>
            <person name="Mannisto M.K."/>
            <person name="Kerkhof L.J."/>
            <person name="Haggblom M.M."/>
        </authorList>
    </citation>
    <scope>NUCLEOTIDE SEQUENCE</scope>
    <source>
        <strain evidence="2">M8UP39</strain>
    </source>
</reference>
<feature type="region of interest" description="Disordered" evidence="1">
    <location>
        <begin position="1"/>
        <end position="24"/>
    </location>
</feature>
<evidence type="ECO:0000256" key="1">
    <source>
        <dbReference type="SAM" id="MobiDB-lite"/>
    </source>
</evidence>
<accession>A0AAU7Z711</accession>
<organism evidence="2">
    <name type="scientific">Tunturiibacter gelidiferens</name>
    <dbReference type="NCBI Taxonomy" id="3069689"/>
    <lineage>
        <taxon>Bacteria</taxon>
        <taxon>Pseudomonadati</taxon>
        <taxon>Acidobacteriota</taxon>
        <taxon>Terriglobia</taxon>
        <taxon>Terriglobales</taxon>
        <taxon>Acidobacteriaceae</taxon>
        <taxon>Tunturiibacter</taxon>
    </lineage>
</organism>
<dbReference type="AlphaFoldDB" id="A0AAU7Z711"/>
<reference evidence="2" key="1">
    <citation type="submission" date="2023-08" db="EMBL/GenBank/DDBJ databases">
        <authorList>
            <person name="Messyasz A."/>
            <person name="Mannisto M.K."/>
            <person name="Kerkhof L.J."/>
            <person name="Haggblom M."/>
        </authorList>
    </citation>
    <scope>NUCLEOTIDE SEQUENCE</scope>
    <source>
        <strain evidence="2">M8UP39</strain>
    </source>
</reference>
<evidence type="ECO:0000313" key="2">
    <source>
        <dbReference type="EMBL" id="XCB24320.1"/>
    </source>
</evidence>
<protein>
    <submittedName>
        <fullName evidence="2">Uncharacterized protein</fullName>
    </submittedName>
</protein>
<dbReference type="KEGG" id="tgi:RBB81_10440"/>